<keyword evidence="1" id="KW-0677">Repeat</keyword>
<accession>A0A502F3F1</accession>
<dbReference type="InterPro" id="IPR014756">
    <property type="entry name" value="Ig_E-set"/>
</dbReference>
<dbReference type="Gene3D" id="2.40.10.500">
    <property type="match status" value="1"/>
</dbReference>
<evidence type="ECO:0000256" key="1">
    <source>
        <dbReference type="ARBA" id="ARBA00022737"/>
    </source>
</evidence>
<dbReference type="InterPro" id="IPR011042">
    <property type="entry name" value="6-blade_b-propeller_TolB-like"/>
</dbReference>
<evidence type="ECO:0000313" key="5">
    <source>
        <dbReference type="Proteomes" id="UP000319700"/>
    </source>
</evidence>
<proteinExistence type="predicted"/>
<dbReference type="OrthoDB" id="791543at2"/>
<dbReference type="Proteomes" id="UP000319700">
    <property type="component" value="Unassembled WGS sequence"/>
</dbReference>
<dbReference type="PANTHER" id="PTHR13833:SF71">
    <property type="entry name" value="NHL DOMAIN-CONTAINING PROTEIN"/>
    <property type="match status" value="1"/>
</dbReference>
<reference evidence="4 5" key="1">
    <citation type="journal article" date="2019" name="Environ. Microbiol.">
        <title>Species interactions and distinct microbial communities in high Arctic permafrost affected cryosols are associated with the CH4 and CO2 gas fluxes.</title>
        <authorList>
            <person name="Altshuler I."/>
            <person name="Hamel J."/>
            <person name="Turney S."/>
            <person name="Magnuson E."/>
            <person name="Levesque R."/>
            <person name="Greer C."/>
            <person name="Whyte L.G."/>
        </authorList>
    </citation>
    <scope>NUCLEOTIDE SEQUENCE [LARGE SCALE GENOMIC DNA]</scope>
    <source>
        <strain evidence="4 5">42</strain>
    </source>
</reference>
<dbReference type="Pfam" id="PF01833">
    <property type="entry name" value="TIG"/>
    <property type="match status" value="1"/>
</dbReference>
<feature type="signal peptide" evidence="2">
    <location>
        <begin position="1"/>
        <end position="19"/>
    </location>
</feature>
<keyword evidence="2" id="KW-0732">Signal</keyword>
<dbReference type="Gene3D" id="2.120.10.30">
    <property type="entry name" value="TolB, C-terminal domain"/>
    <property type="match status" value="1"/>
</dbReference>
<sequence>MIKKILFSFLFCTILISCSGNDSSEEDIKKDDPTNIENKETTIASVSPVLAKRNTLLTITGTNLGTNISDISIFFGEIVASVQSVKENEITVLVPNKVTDPTIRIVKNSKEFKITNFDYIPTVTFSYVRKDEKIYASTQLFPGLITIDKLGNIYFTAGDGRVDEIASNGTYHPEFVNDLVLDIPNAIAADSNNNIYVIDVNGYIFKYAPSGALTRPRNSDGALVRVGAASGMCFDSKDNLYISEYNTSKIMKLTPTGILSIFAGANGSGFQNGNIKDAKFSKPNGLVFDKMDNLYVVDHNNNRIRKIAIDGTVTTIAGSATRGYKDGKGSEATFNYPLDIAIDKYNNLYVSDPDNNSIRMITPKGNVISIADHNEFYKPTSIAMNIDGRTLFVSDWIDGELRKMILE</sequence>
<dbReference type="AlphaFoldDB" id="A0A502F3F1"/>
<feature type="domain" description="IPT/TIG" evidence="3">
    <location>
        <begin position="42"/>
        <end position="106"/>
    </location>
</feature>
<gene>
    <name evidence="4" type="ORF">EAH81_04950</name>
</gene>
<name>A0A502F3F1_9FLAO</name>
<evidence type="ECO:0000259" key="3">
    <source>
        <dbReference type="Pfam" id="PF01833"/>
    </source>
</evidence>
<comment type="caution">
    <text evidence="4">The sequence shown here is derived from an EMBL/GenBank/DDBJ whole genome shotgun (WGS) entry which is preliminary data.</text>
</comment>
<dbReference type="InterPro" id="IPR002909">
    <property type="entry name" value="IPT_dom"/>
</dbReference>
<dbReference type="RefSeq" id="WP_140504382.1">
    <property type="nucleotide sequence ID" value="NZ_RCZH01000003.1"/>
</dbReference>
<dbReference type="InterPro" id="IPR001258">
    <property type="entry name" value="NHL_repeat"/>
</dbReference>
<dbReference type="Gene3D" id="2.60.40.10">
    <property type="entry name" value="Immunoglobulins"/>
    <property type="match status" value="1"/>
</dbReference>
<dbReference type="SUPFAM" id="SSF101898">
    <property type="entry name" value="NHL repeat"/>
    <property type="match status" value="1"/>
</dbReference>
<dbReference type="Pfam" id="PF01436">
    <property type="entry name" value="NHL"/>
    <property type="match status" value="1"/>
</dbReference>
<dbReference type="PROSITE" id="PS51257">
    <property type="entry name" value="PROKAR_LIPOPROTEIN"/>
    <property type="match status" value="1"/>
</dbReference>
<dbReference type="InterPro" id="IPR013783">
    <property type="entry name" value="Ig-like_fold"/>
</dbReference>
<dbReference type="EMBL" id="RCZH01000003">
    <property type="protein sequence ID" value="TPG43902.1"/>
    <property type="molecule type" value="Genomic_DNA"/>
</dbReference>
<organism evidence="4 5">
    <name type="scientific">Flavobacterium pectinovorum</name>
    <dbReference type="NCBI Taxonomy" id="29533"/>
    <lineage>
        <taxon>Bacteria</taxon>
        <taxon>Pseudomonadati</taxon>
        <taxon>Bacteroidota</taxon>
        <taxon>Flavobacteriia</taxon>
        <taxon>Flavobacteriales</taxon>
        <taxon>Flavobacteriaceae</taxon>
        <taxon>Flavobacterium</taxon>
    </lineage>
</organism>
<feature type="chain" id="PRO_5021453765" description="IPT/TIG domain-containing protein" evidence="2">
    <location>
        <begin position="20"/>
        <end position="407"/>
    </location>
</feature>
<dbReference type="PANTHER" id="PTHR13833">
    <property type="match status" value="1"/>
</dbReference>
<keyword evidence="5" id="KW-1185">Reference proteome</keyword>
<evidence type="ECO:0000256" key="2">
    <source>
        <dbReference type="SAM" id="SignalP"/>
    </source>
</evidence>
<dbReference type="CDD" id="cd00603">
    <property type="entry name" value="IPT_PCSR"/>
    <property type="match status" value="1"/>
</dbReference>
<evidence type="ECO:0000313" key="4">
    <source>
        <dbReference type="EMBL" id="TPG43902.1"/>
    </source>
</evidence>
<dbReference type="SUPFAM" id="SSF81296">
    <property type="entry name" value="E set domains"/>
    <property type="match status" value="1"/>
</dbReference>
<protein>
    <recommendedName>
        <fullName evidence="3">IPT/TIG domain-containing protein</fullName>
    </recommendedName>
</protein>